<accession>A0A0M1VXX7</accession>
<organism evidence="2 3">
    <name type="scientific">Fusobacterium vincentii 4_1_13</name>
    <dbReference type="NCBI Taxonomy" id="469606"/>
    <lineage>
        <taxon>Bacteria</taxon>
        <taxon>Fusobacteriati</taxon>
        <taxon>Fusobacteriota</taxon>
        <taxon>Fusobacteriia</taxon>
        <taxon>Fusobacteriales</taxon>
        <taxon>Fusobacteriaceae</taxon>
        <taxon>Fusobacterium</taxon>
    </lineage>
</organism>
<dbReference type="AlphaFoldDB" id="A0A0M1VXX7"/>
<evidence type="ECO:0000313" key="2">
    <source>
        <dbReference type="EMBL" id="EEO41297.2"/>
    </source>
</evidence>
<keyword evidence="1" id="KW-1133">Transmembrane helix</keyword>
<protein>
    <submittedName>
        <fullName evidence="2">Uncharacterized protein</fullName>
    </submittedName>
</protein>
<evidence type="ECO:0000313" key="3">
    <source>
        <dbReference type="Proteomes" id="UP000004925"/>
    </source>
</evidence>
<evidence type="ECO:0000256" key="1">
    <source>
        <dbReference type="SAM" id="Phobius"/>
    </source>
</evidence>
<comment type="caution">
    <text evidence="2">The sequence shown here is derived from an EMBL/GenBank/DDBJ whole genome shotgun (WGS) entry which is preliminary data.</text>
</comment>
<gene>
    <name evidence="2" type="ORF">FSCG_02010</name>
</gene>
<proteinExistence type="predicted"/>
<reference evidence="2 3" key="1">
    <citation type="submission" date="2011-10" db="EMBL/GenBank/DDBJ databases">
        <title>The Genome Sequence of Fusobacterium sp. 4_1_13.</title>
        <authorList>
            <consortium name="The Broad Institute Genome Sequencing Platform"/>
            <person name="Earl A."/>
            <person name="Ward D."/>
            <person name="Feldgarden M."/>
            <person name="Gevers D."/>
            <person name="Strauss J."/>
            <person name="Ambrose C."/>
            <person name="Allen-Vercoe E."/>
            <person name="Young S.K."/>
            <person name="Zeng Q."/>
            <person name="Gargeya S."/>
            <person name="Fitzgerald M."/>
            <person name="Haas B."/>
            <person name="Abouelleil A."/>
            <person name="Alvarado L."/>
            <person name="Arachchi H.M."/>
            <person name="Berlin A."/>
            <person name="Brown A."/>
            <person name="Chapman S.B."/>
            <person name="Chen Z."/>
            <person name="Dunbar C."/>
            <person name="Freedman E."/>
            <person name="Gearin G."/>
            <person name="Goldberg J."/>
            <person name="Griggs A."/>
            <person name="Gujja S."/>
            <person name="Heiman D."/>
            <person name="Howarth C."/>
            <person name="Larson L."/>
            <person name="Lui A."/>
            <person name="MacDonald P.J."/>
            <person name="Montmayeur A."/>
            <person name="Murphy C."/>
            <person name="Neiman D."/>
            <person name="Pearson M."/>
            <person name="Priest M."/>
            <person name="Roberts A."/>
            <person name="Saif S."/>
            <person name="Shea T."/>
            <person name="Shenoy N."/>
            <person name="Sisk P."/>
            <person name="Stolte C."/>
            <person name="Sykes S."/>
            <person name="Wortman J."/>
            <person name="Nusbaum C."/>
            <person name="Birren B."/>
        </authorList>
    </citation>
    <scope>NUCLEOTIDE SEQUENCE [LARGE SCALE GENOMIC DNA]</scope>
    <source>
        <strain evidence="2 3">4_1_13</strain>
    </source>
</reference>
<dbReference type="EMBL" id="ACDE02000015">
    <property type="protein sequence ID" value="EEO41297.2"/>
    <property type="molecule type" value="Genomic_DNA"/>
</dbReference>
<name>A0A0M1VXX7_FUSVC</name>
<sequence length="185" mass="22329">MKKYCTMNKNKAFIFLQVIIISFLFISLTLFIQILLNSRFNLYKTDIKTEESLQECDFLDKIIKQEFKNIEEKINNREIKDVMEYISLSENREKIFLIDEYNKRISFGGYRLLEDENGKNYYNYLKDKIKKMYKTKVNVHFIKNIKIMDKFYSVFATVEYEIGSSREPDSLHNGILTRMWIKENV</sequence>
<keyword evidence="1" id="KW-0472">Membrane</keyword>
<keyword evidence="1" id="KW-0812">Transmembrane</keyword>
<dbReference type="RefSeq" id="WP_032844101.1">
    <property type="nucleotide sequence ID" value="NZ_KQ235736.1"/>
</dbReference>
<dbReference type="eggNOG" id="ENOG5030MV1">
    <property type="taxonomic scope" value="Bacteria"/>
</dbReference>
<dbReference type="Proteomes" id="UP000004925">
    <property type="component" value="Unassembled WGS sequence"/>
</dbReference>
<feature type="transmembrane region" description="Helical" evidence="1">
    <location>
        <begin position="12"/>
        <end position="36"/>
    </location>
</feature>